<evidence type="ECO:0000256" key="1">
    <source>
        <dbReference type="SAM" id="MobiDB-lite"/>
    </source>
</evidence>
<reference evidence="2 3" key="1">
    <citation type="submission" date="2018-11" db="EMBL/GenBank/DDBJ databases">
        <authorList>
            <person name="Lopez-Roques C."/>
            <person name="Donnadieu C."/>
            <person name="Bouchez O."/>
            <person name="Klopp C."/>
            <person name="Cabau C."/>
            <person name="Zahm M."/>
        </authorList>
    </citation>
    <scope>NUCLEOTIDE SEQUENCE [LARGE SCALE GENOMIC DNA]</scope>
    <source>
        <strain evidence="2">RS831</strain>
        <tissue evidence="2">Whole body</tissue>
    </source>
</reference>
<reference evidence="2 3" key="2">
    <citation type="submission" date="2019-01" db="EMBL/GenBank/DDBJ databases">
        <title>A chromosome length genome reference of the Java medaka (oryzias javanicus).</title>
        <authorList>
            <person name="Herpin A."/>
            <person name="Takehana Y."/>
            <person name="Naruse K."/>
            <person name="Ansai S."/>
            <person name="Kawaguchi M."/>
        </authorList>
    </citation>
    <scope>NUCLEOTIDE SEQUENCE [LARGE SCALE GENOMIC DNA]</scope>
    <source>
        <strain evidence="2">RS831</strain>
        <tissue evidence="2">Whole body</tissue>
    </source>
</reference>
<evidence type="ECO:0008006" key="4">
    <source>
        <dbReference type="Google" id="ProtNLM"/>
    </source>
</evidence>
<name>A0A437CFW4_ORYJA</name>
<dbReference type="Proteomes" id="UP000283210">
    <property type="component" value="Chromosome 17"/>
</dbReference>
<sequence length="183" mass="20660">MKAEIPSETGLEHFWCEARVCTTMDRNHQKRAAEGQLSGMTAGLIWSSSLSSIRTFQNKARVQKTEELIYNISSSLTLSDSEDELDHICTISTPSQQRKASWRRRHECSTSSGPISQSDHGRTSRIKDFDVLCHSSVKLIPGEANISCSSSDSSLRGFSLVWFNQRQMIETKNEDDEQRVSEE</sequence>
<evidence type="ECO:0000313" key="2">
    <source>
        <dbReference type="EMBL" id="RVE61043.1"/>
    </source>
</evidence>
<evidence type="ECO:0000313" key="3">
    <source>
        <dbReference type="Proteomes" id="UP000283210"/>
    </source>
</evidence>
<feature type="compositionally biased region" description="Polar residues" evidence="1">
    <location>
        <begin position="109"/>
        <end position="118"/>
    </location>
</feature>
<accession>A0A437CFW4</accession>
<keyword evidence="3" id="KW-1185">Reference proteome</keyword>
<gene>
    <name evidence="2" type="ORF">OJAV_G00166770</name>
</gene>
<protein>
    <recommendedName>
        <fullName evidence="4">Ig-like domain-containing protein</fullName>
    </recommendedName>
</protein>
<organism evidence="2 3">
    <name type="scientific">Oryzias javanicus</name>
    <name type="common">Javanese ricefish</name>
    <name type="synonym">Aplocheilus javanicus</name>
    <dbReference type="NCBI Taxonomy" id="123683"/>
    <lineage>
        <taxon>Eukaryota</taxon>
        <taxon>Metazoa</taxon>
        <taxon>Chordata</taxon>
        <taxon>Craniata</taxon>
        <taxon>Vertebrata</taxon>
        <taxon>Euteleostomi</taxon>
        <taxon>Actinopterygii</taxon>
        <taxon>Neopterygii</taxon>
        <taxon>Teleostei</taxon>
        <taxon>Neoteleostei</taxon>
        <taxon>Acanthomorphata</taxon>
        <taxon>Ovalentaria</taxon>
        <taxon>Atherinomorphae</taxon>
        <taxon>Beloniformes</taxon>
        <taxon>Adrianichthyidae</taxon>
        <taxon>Oryziinae</taxon>
        <taxon>Oryzias</taxon>
    </lineage>
</organism>
<dbReference type="AlphaFoldDB" id="A0A437CFW4"/>
<proteinExistence type="predicted"/>
<dbReference type="EMBL" id="CM012453">
    <property type="protein sequence ID" value="RVE61043.1"/>
    <property type="molecule type" value="Genomic_DNA"/>
</dbReference>
<feature type="region of interest" description="Disordered" evidence="1">
    <location>
        <begin position="103"/>
        <end position="122"/>
    </location>
</feature>
<dbReference type="OrthoDB" id="9983389at2759"/>